<reference evidence="3" key="1">
    <citation type="journal article" date="2011" name="PLoS Genet.">
        <title>Genomic analysis of the necrotrophic fungal pathogens Sclerotinia sclerotiorum and Botrytis cinerea.</title>
        <authorList>
            <person name="Amselem J."/>
            <person name="Cuomo C.A."/>
            <person name="van Kan J.A."/>
            <person name="Viaud M."/>
            <person name="Benito E.P."/>
            <person name="Couloux A."/>
            <person name="Coutinho P.M."/>
            <person name="de Vries R.P."/>
            <person name="Dyer P.S."/>
            <person name="Fillinger S."/>
            <person name="Fournier E."/>
            <person name="Gout L."/>
            <person name="Hahn M."/>
            <person name="Kohn L."/>
            <person name="Lapalu N."/>
            <person name="Plummer K.M."/>
            <person name="Pradier J.M."/>
            <person name="Quevillon E."/>
            <person name="Sharon A."/>
            <person name="Simon A."/>
            <person name="ten Have A."/>
            <person name="Tudzynski B."/>
            <person name="Tudzynski P."/>
            <person name="Wincker P."/>
            <person name="Andrew M."/>
            <person name="Anthouard V."/>
            <person name="Beever R.E."/>
            <person name="Beffa R."/>
            <person name="Benoit I."/>
            <person name="Bouzid O."/>
            <person name="Brault B."/>
            <person name="Chen Z."/>
            <person name="Choquer M."/>
            <person name="Collemare J."/>
            <person name="Cotton P."/>
            <person name="Danchin E.G."/>
            <person name="Da Silva C."/>
            <person name="Gautier A."/>
            <person name="Giraud C."/>
            <person name="Giraud T."/>
            <person name="Gonzalez C."/>
            <person name="Grossetete S."/>
            <person name="Guldener U."/>
            <person name="Henrissat B."/>
            <person name="Howlett B.J."/>
            <person name="Kodira C."/>
            <person name="Kretschmer M."/>
            <person name="Lappartient A."/>
            <person name="Leroch M."/>
            <person name="Levis C."/>
            <person name="Mauceli E."/>
            <person name="Neuveglise C."/>
            <person name="Oeser B."/>
            <person name="Pearson M."/>
            <person name="Poulain J."/>
            <person name="Poussereau N."/>
            <person name="Quesneville H."/>
            <person name="Rascle C."/>
            <person name="Schumacher J."/>
            <person name="Segurens B."/>
            <person name="Sexton A."/>
            <person name="Silva E."/>
            <person name="Sirven C."/>
            <person name="Soanes D.M."/>
            <person name="Talbot N.J."/>
            <person name="Templeton M."/>
            <person name="Yandava C."/>
            <person name="Yarden O."/>
            <person name="Zeng Q."/>
            <person name="Rollins J.A."/>
            <person name="Lebrun M.H."/>
            <person name="Dickman M."/>
        </authorList>
    </citation>
    <scope>NUCLEOTIDE SEQUENCE [LARGE SCALE GENOMIC DNA]</scope>
    <source>
        <strain evidence="3">T4</strain>
    </source>
</reference>
<dbReference type="Proteomes" id="UP000008177">
    <property type="component" value="Unplaced contigs"/>
</dbReference>
<dbReference type="InParanoid" id="G2XQQ0"/>
<evidence type="ECO:0000313" key="2">
    <source>
        <dbReference type="EMBL" id="CCD43155.1"/>
    </source>
</evidence>
<evidence type="ECO:0000313" key="3">
    <source>
        <dbReference type="Proteomes" id="UP000008177"/>
    </source>
</evidence>
<dbReference type="AlphaFoldDB" id="G2XQQ0"/>
<feature type="region of interest" description="Disordered" evidence="1">
    <location>
        <begin position="1"/>
        <end position="23"/>
    </location>
</feature>
<dbReference type="HOGENOM" id="CLU_2922332_0_0_1"/>
<organism evidence="2 3">
    <name type="scientific">Botryotinia fuckeliana (strain T4)</name>
    <name type="common">Noble rot fungus</name>
    <name type="synonym">Botrytis cinerea</name>
    <dbReference type="NCBI Taxonomy" id="999810"/>
    <lineage>
        <taxon>Eukaryota</taxon>
        <taxon>Fungi</taxon>
        <taxon>Dikarya</taxon>
        <taxon>Ascomycota</taxon>
        <taxon>Pezizomycotina</taxon>
        <taxon>Leotiomycetes</taxon>
        <taxon>Helotiales</taxon>
        <taxon>Sclerotiniaceae</taxon>
        <taxon>Botrytis</taxon>
    </lineage>
</organism>
<name>G2XQQ0_BOTF4</name>
<gene>
    <name evidence="2" type="ORF">BofuT4_uP069950.1</name>
</gene>
<accession>G2XQQ0</accession>
<sequence length="61" mass="7014">MENQKRPSTNYTQTPNGITHQPTSPYSLSVYHMQFQKVGSHGCTYPSERYIVIKIGRERGL</sequence>
<protein>
    <submittedName>
        <fullName evidence="2">Uncharacterized protein</fullName>
    </submittedName>
</protein>
<dbReference type="EMBL" id="FQ790252">
    <property type="protein sequence ID" value="CCD43155.1"/>
    <property type="molecule type" value="Genomic_DNA"/>
</dbReference>
<proteinExistence type="predicted"/>
<evidence type="ECO:0000256" key="1">
    <source>
        <dbReference type="SAM" id="MobiDB-lite"/>
    </source>
</evidence>